<reference evidence="1 2" key="1">
    <citation type="journal article" date="2016" name="C (Basel)">
        <title>Selective Growth of and Electricity Production by Marine Exoelectrogenic Bacteria in Self-Aggregated Hydrogel of Microbially Reduced Graphene Oxide.</title>
        <authorList>
            <person name="Yoshida N."/>
            <person name="Goto Y."/>
            <person name="Miyata Y."/>
        </authorList>
    </citation>
    <scope>NUCLEOTIDE SEQUENCE [LARGE SCALE GENOMIC DNA]</scope>
    <source>
        <strain evidence="1 2">NIT-T3</strain>
    </source>
</reference>
<name>A0ABM7NBY7_9BACT</name>
<evidence type="ECO:0000313" key="2">
    <source>
        <dbReference type="Proteomes" id="UP001319827"/>
    </source>
</evidence>
<dbReference type="Proteomes" id="UP001319827">
    <property type="component" value="Chromosome"/>
</dbReference>
<accession>A0ABM7NBY7</accession>
<dbReference type="EMBL" id="AP024355">
    <property type="protein sequence ID" value="BCR04576.1"/>
    <property type="molecule type" value="Genomic_DNA"/>
</dbReference>
<protein>
    <submittedName>
        <fullName evidence="1">Uncharacterized protein</fullName>
    </submittedName>
</protein>
<evidence type="ECO:0000313" key="1">
    <source>
        <dbReference type="EMBL" id="BCR04576.1"/>
    </source>
</evidence>
<keyword evidence="2" id="KW-1185">Reference proteome</keyword>
<reference evidence="1 2" key="2">
    <citation type="journal article" date="2021" name="Int. J. Syst. Evol. Microbiol.">
        <title>Isolation and Polyphasic Characterization of Desulfuromonas versatilis sp. Nov., an Electrogenic Bacteria Capable of Versatile Metabolism Isolated from a Graphene Oxide-Reducing Enrichment Culture.</title>
        <authorList>
            <person name="Xie L."/>
            <person name="Yoshida N."/>
            <person name="Ishii S."/>
            <person name="Meng L."/>
        </authorList>
    </citation>
    <scope>NUCLEOTIDE SEQUENCE [LARGE SCALE GENOMIC DNA]</scope>
    <source>
        <strain evidence="1 2">NIT-T3</strain>
    </source>
</reference>
<dbReference type="RefSeq" id="WP_221252033.1">
    <property type="nucleotide sequence ID" value="NZ_AP024355.1"/>
</dbReference>
<sequence>MKKERFRFICSEAEEGRDAFVAHSPSSEEGRVLNCSMDHVVVKTSEGKNRCWDFHECNELSRTKEEFPWR</sequence>
<proteinExistence type="predicted"/>
<organism evidence="1 2">
    <name type="scientific">Desulfuromonas versatilis</name>
    <dbReference type="NCBI Taxonomy" id="2802975"/>
    <lineage>
        <taxon>Bacteria</taxon>
        <taxon>Pseudomonadati</taxon>
        <taxon>Thermodesulfobacteriota</taxon>
        <taxon>Desulfuromonadia</taxon>
        <taxon>Desulfuromonadales</taxon>
        <taxon>Desulfuromonadaceae</taxon>
        <taxon>Desulfuromonas</taxon>
    </lineage>
</organism>
<gene>
    <name evidence="1" type="ORF">DESUT3_16450</name>
</gene>